<protein>
    <submittedName>
        <fullName evidence="3">mRNA interferase RelE/StbE</fullName>
    </submittedName>
</protein>
<evidence type="ECO:0000313" key="4">
    <source>
        <dbReference type="Proteomes" id="UP000184251"/>
    </source>
</evidence>
<organism evidence="3 4">
    <name type="scientific">Alkalibacter saccharofermentans DSM 14828</name>
    <dbReference type="NCBI Taxonomy" id="1120975"/>
    <lineage>
        <taxon>Bacteria</taxon>
        <taxon>Bacillati</taxon>
        <taxon>Bacillota</taxon>
        <taxon>Clostridia</taxon>
        <taxon>Eubacteriales</taxon>
        <taxon>Eubacteriaceae</taxon>
        <taxon>Alkalibacter</taxon>
    </lineage>
</organism>
<dbReference type="PANTHER" id="PTHR35601:SF1">
    <property type="entry name" value="TOXIN RELE"/>
    <property type="match status" value="1"/>
</dbReference>
<keyword evidence="4" id="KW-1185">Reference proteome</keyword>
<proteinExistence type="inferred from homology"/>
<dbReference type="PANTHER" id="PTHR35601">
    <property type="entry name" value="TOXIN RELE"/>
    <property type="match status" value="1"/>
</dbReference>
<evidence type="ECO:0000313" key="3">
    <source>
        <dbReference type="EMBL" id="SHE52284.1"/>
    </source>
</evidence>
<dbReference type="InterPro" id="IPR035093">
    <property type="entry name" value="RelE/ParE_toxin_dom_sf"/>
</dbReference>
<reference evidence="3 4" key="1">
    <citation type="submission" date="2016-11" db="EMBL/GenBank/DDBJ databases">
        <authorList>
            <person name="Jaros S."/>
            <person name="Januszkiewicz K."/>
            <person name="Wedrychowicz H."/>
        </authorList>
    </citation>
    <scope>NUCLEOTIDE SEQUENCE [LARGE SCALE GENOMIC DNA]</scope>
    <source>
        <strain evidence="3 4">DSM 14828</strain>
    </source>
</reference>
<dbReference type="EMBL" id="FQTU01000003">
    <property type="protein sequence ID" value="SHE52284.1"/>
    <property type="molecule type" value="Genomic_DNA"/>
</dbReference>
<dbReference type="NCBIfam" id="TIGR02385">
    <property type="entry name" value="RelE_StbE"/>
    <property type="match status" value="1"/>
</dbReference>
<dbReference type="STRING" id="1120975.SAMN02746064_00659"/>
<dbReference type="Gene3D" id="3.30.2310.20">
    <property type="entry name" value="RelE-like"/>
    <property type="match status" value="1"/>
</dbReference>
<keyword evidence="2" id="KW-1277">Toxin-antitoxin system</keyword>
<dbReference type="Proteomes" id="UP000184251">
    <property type="component" value="Unassembled WGS sequence"/>
</dbReference>
<comment type="similarity">
    <text evidence="1">Belongs to the RelE toxin family.</text>
</comment>
<accession>A0A1M4U6L6</accession>
<dbReference type="Pfam" id="PF05016">
    <property type="entry name" value="ParE_toxin"/>
    <property type="match status" value="1"/>
</dbReference>
<dbReference type="SUPFAM" id="SSF143011">
    <property type="entry name" value="RelE-like"/>
    <property type="match status" value="1"/>
</dbReference>
<gene>
    <name evidence="3" type="ORF">SAMN02746064_00659</name>
</gene>
<sequence length="108" mass="12758">MYLYPRGNKERVRLIKMHYKVVISDKSLKQLKKLDSAVQRLIINFIEKNLEGSIDPRLLGKGLKGNLKGIWRYRVGDYRLLAKIEDEKLIIVFVDIGHRKNIYTINKF</sequence>
<dbReference type="InterPro" id="IPR007712">
    <property type="entry name" value="RelE/ParE_toxin"/>
</dbReference>
<evidence type="ECO:0000256" key="1">
    <source>
        <dbReference type="ARBA" id="ARBA00006226"/>
    </source>
</evidence>
<name>A0A1M4U6L6_9FIRM</name>
<evidence type="ECO:0000256" key="2">
    <source>
        <dbReference type="ARBA" id="ARBA00022649"/>
    </source>
</evidence>
<dbReference type="AlphaFoldDB" id="A0A1M4U6L6"/>